<accession>J9A0D1</accession>
<dbReference type="HOGENOM" id="CLU_652160_0_0_1"/>
<dbReference type="Proteomes" id="UP000003163">
    <property type="component" value="Unassembled WGS sequence"/>
</dbReference>
<reference evidence="1 2" key="1">
    <citation type="submission" date="2011-08" db="EMBL/GenBank/DDBJ databases">
        <authorList>
            <person name="Liu Z.J."/>
            <person name="Shi F.L."/>
            <person name="Lu J.Q."/>
            <person name="Li M."/>
            <person name="Wang Z.L."/>
        </authorList>
    </citation>
    <scope>NUCLEOTIDE SEQUENCE [LARGE SCALE GENOMIC DNA]</scope>
    <source>
        <strain evidence="1 2">USNM 41457</strain>
    </source>
</reference>
<dbReference type="VEuPathDB" id="MicrosporidiaDB:EDEG_00599"/>
<dbReference type="InParanoid" id="J9A0D1"/>
<dbReference type="EMBL" id="AFBI03000007">
    <property type="protein sequence ID" value="EJW05373.1"/>
    <property type="molecule type" value="Genomic_DNA"/>
</dbReference>
<reference evidence="2" key="2">
    <citation type="submission" date="2015-07" db="EMBL/GenBank/DDBJ databases">
        <title>Contrasting host-pathogen interactions and genome evolution in two generalist and specialist microsporidian pathogens of mosquitoes.</title>
        <authorList>
            <consortium name="The Broad Institute Genomics Platform"/>
            <consortium name="The Broad Institute Genome Sequencing Center for Infectious Disease"/>
            <person name="Cuomo C.A."/>
            <person name="Sanscrainte N.D."/>
            <person name="Goldberg J.M."/>
            <person name="Heiman D."/>
            <person name="Young S."/>
            <person name="Zeng Q."/>
            <person name="Becnel J.J."/>
            <person name="Birren B.W."/>
        </authorList>
    </citation>
    <scope>NUCLEOTIDE SEQUENCE [LARGE SCALE GENOMIC DNA]</scope>
    <source>
        <strain evidence="2">USNM 41457</strain>
    </source>
</reference>
<name>J9A0D1_EDHAE</name>
<keyword evidence="2" id="KW-1185">Reference proteome</keyword>
<protein>
    <submittedName>
        <fullName evidence="1">Uncharacterized protein</fullName>
    </submittedName>
</protein>
<evidence type="ECO:0000313" key="2">
    <source>
        <dbReference type="Proteomes" id="UP000003163"/>
    </source>
</evidence>
<sequence>MKCYLKHYLFRKCKLANNKKSILKCYINENMSTCVFNENEDEYKIELCENINEKNSFLKLYNDDIFYSKDTQNDSHYISLSRKTFGNLINTFIEHLEREILIVFQTKNIFIETYTVSSFKKISIISTIYNAFDLLEILNMHLLKNIFFGFKNHIYTAKLIEKNCNLKSISEDKESICNLIQSFFEGLEQTNIITLKEDTSLKNTKINLLFENLNQTHSFMLLFHSFRTIIIEELINKFLGENRYTKYKIKSERMFLNKKNEEIKTKLKEIASSFSVKKKLGGKDSFDVSCDNFNKVMQELFHQLLEAFKNFFDEYFYNDNYSNPFFEKGSKVNVNDFYSPLDTKGDENFLYPIIKEKFQKKTRIQIFYATLSNVINCADNYSNQLNENQLKEILAELGSIEEFKHFSNAIPDVEETKEMSN</sequence>
<proteinExistence type="predicted"/>
<evidence type="ECO:0000313" key="1">
    <source>
        <dbReference type="EMBL" id="EJW05373.1"/>
    </source>
</evidence>
<gene>
    <name evidence="1" type="ORF">EDEG_00599</name>
</gene>
<dbReference type="AlphaFoldDB" id="J9A0D1"/>
<organism evidence="1 2">
    <name type="scientific">Edhazardia aedis (strain USNM 41457)</name>
    <name type="common">Microsporidian parasite</name>
    <dbReference type="NCBI Taxonomy" id="1003232"/>
    <lineage>
        <taxon>Eukaryota</taxon>
        <taxon>Fungi</taxon>
        <taxon>Fungi incertae sedis</taxon>
        <taxon>Microsporidia</taxon>
        <taxon>Edhazardia</taxon>
    </lineage>
</organism>
<comment type="caution">
    <text evidence="1">The sequence shown here is derived from an EMBL/GenBank/DDBJ whole genome shotgun (WGS) entry which is preliminary data.</text>
</comment>